<dbReference type="GO" id="GO:0051116">
    <property type="term" value="F:cobaltochelatase activity"/>
    <property type="evidence" value="ECO:0007669"/>
    <property type="project" value="UniProtKB-EC"/>
</dbReference>
<organism evidence="3">
    <name type="scientific">Cyanothece sp. (strain PCC 7425 / ATCC 29141)</name>
    <dbReference type="NCBI Taxonomy" id="395961"/>
    <lineage>
        <taxon>Bacteria</taxon>
        <taxon>Bacillati</taxon>
        <taxon>Cyanobacteriota</taxon>
        <taxon>Cyanophyceae</taxon>
        <taxon>Gomontiellales</taxon>
        <taxon>Cyanothecaceae</taxon>
        <taxon>Cyanothece</taxon>
    </lineage>
</organism>
<protein>
    <submittedName>
        <fullName evidence="3">Cobaltochelatase, CobN subunit</fullName>
        <ecNumber evidence="3">6.6.1.2</ecNumber>
    </submittedName>
</protein>
<dbReference type="InterPro" id="IPR011953">
    <property type="entry name" value="Cobalto_CobN"/>
</dbReference>
<dbReference type="InterPro" id="IPR003672">
    <property type="entry name" value="CobN/Mg_chltase"/>
</dbReference>
<evidence type="ECO:0000313" key="3">
    <source>
        <dbReference type="EMBL" id="ACL45243.1"/>
    </source>
</evidence>
<reference evidence="3" key="1">
    <citation type="submission" date="2009-01" db="EMBL/GenBank/DDBJ databases">
        <title>Complete sequence of chromosome Cyanothece sp. PCC 7425.</title>
        <authorList>
            <consortium name="US DOE Joint Genome Institute"/>
            <person name="Lucas S."/>
            <person name="Copeland A."/>
            <person name="Lapidus A."/>
            <person name="Glavina del Rio T."/>
            <person name="Dalin E."/>
            <person name="Tice H."/>
            <person name="Bruce D."/>
            <person name="Goodwin L."/>
            <person name="Pitluck S."/>
            <person name="Sims D."/>
            <person name="Meineke L."/>
            <person name="Brettin T."/>
            <person name="Detter J.C."/>
            <person name="Han C."/>
            <person name="Larimer F."/>
            <person name="Land M."/>
            <person name="Hauser L."/>
            <person name="Kyrpides N."/>
            <person name="Ovchinnikova G."/>
            <person name="Liberton M."/>
            <person name="Stoeckel J."/>
            <person name="Banerjee A."/>
            <person name="Singh A."/>
            <person name="Page L."/>
            <person name="Sato H."/>
            <person name="Zhao L."/>
            <person name="Sherman L."/>
            <person name="Pakrasi H."/>
            <person name="Richardson P."/>
        </authorList>
    </citation>
    <scope>NUCLEOTIDE SEQUENCE</scope>
    <source>
        <strain evidence="3">PCC 7425</strain>
    </source>
</reference>
<dbReference type="PANTHER" id="PTHR44119">
    <property type="entry name" value="MAGNESIUM-CHELATASE SUBUNIT CHLH, CHLOROPLASTIC"/>
    <property type="match status" value="1"/>
</dbReference>
<name>B8HL11_CYAP4</name>
<proteinExistence type="predicted"/>
<gene>
    <name evidence="3" type="ordered locus">Cyan7425_2900</name>
</gene>
<keyword evidence="3" id="KW-0436">Ligase</keyword>
<dbReference type="EMBL" id="CP001344">
    <property type="protein sequence ID" value="ACL45243.1"/>
    <property type="molecule type" value="Genomic_DNA"/>
</dbReference>
<dbReference type="Pfam" id="PF02514">
    <property type="entry name" value="CobN-Mg_chel"/>
    <property type="match status" value="2"/>
</dbReference>
<feature type="domain" description="CobN/magnesium chelatase" evidence="2">
    <location>
        <begin position="741"/>
        <end position="1323"/>
    </location>
</feature>
<dbReference type="EC" id="6.6.1.2" evidence="3"/>
<feature type="compositionally biased region" description="Basic and acidic residues" evidence="1">
    <location>
        <begin position="717"/>
        <end position="731"/>
    </location>
</feature>
<feature type="domain" description="CobN/magnesium chelatase" evidence="2">
    <location>
        <begin position="140"/>
        <end position="678"/>
    </location>
</feature>
<feature type="compositionally biased region" description="Basic and acidic residues" evidence="1">
    <location>
        <begin position="696"/>
        <end position="709"/>
    </location>
</feature>
<dbReference type="OrthoDB" id="9757976at2"/>
<dbReference type="NCBIfam" id="TIGR02257">
    <property type="entry name" value="cobalto_cobN"/>
    <property type="match status" value="2"/>
</dbReference>
<evidence type="ECO:0000259" key="2">
    <source>
        <dbReference type="Pfam" id="PF02514"/>
    </source>
</evidence>
<dbReference type="PANTHER" id="PTHR44119:SF4">
    <property type="entry name" value="AEROBIC COBALTOCHELATASE SUBUNIT COBN"/>
    <property type="match status" value="1"/>
</dbReference>
<dbReference type="GO" id="GO:0009236">
    <property type="term" value="P:cobalamin biosynthetic process"/>
    <property type="evidence" value="ECO:0007669"/>
    <property type="project" value="InterPro"/>
</dbReference>
<evidence type="ECO:0000256" key="1">
    <source>
        <dbReference type="SAM" id="MobiDB-lite"/>
    </source>
</evidence>
<dbReference type="eggNOG" id="COG1429">
    <property type="taxonomic scope" value="Bacteria"/>
</dbReference>
<dbReference type="KEGG" id="cyn:Cyan7425_2900"/>
<dbReference type="HOGENOM" id="CLU_002017_1_0_3"/>
<dbReference type="CDD" id="cd10150">
    <property type="entry name" value="CobN_like"/>
    <property type="match status" value="1"/>
</dbReference>
<sequence>MHRLAAIPGGSYPGQDGVIFVEQTPAPLVFATMADTDIQVLARAVAQLPRDFPALRVVNLLQLGQQLSIDTYAEEVLEQAEVIVLRLLGGRSYWSYGLEVVQDLVDRTGAALFVLPGDDRPDPELLSLSNQSLQRSDCLWRYFSEGGVSNVLHALQYLSDTCWGTDYQPLPPQPIPRLGVYPRPRCSSPSTARVGVLFYRAHYLAANTAAIDALCQALEDRQLEPLPIYLQSLQDGAVQAELEQLFSQQPVEMILNTTGFAIARPGGEMDTPLTNLWQRLAVSVLQVICSSGSQSQWETHFQGLLPRDMAMNVALPEVDGRLISRAISFKTVQTRDLALETEVVSYEPVADRIQFVADLTANWVKLRQTPVSERRIALILANYPNRDGRLANGVGLDTPASCIEILQALQQAGYNLGEAPLPVSGDELIHLLTRGITNDPEGRDLRCIYQSVDLETYQAYFANLPAAVQQGISDRYGAPEQEWQDHFQPSKNISPAFPVAGLQLGQVFIGIQPGRGYDRDPSLNYHAPDLEPPHSYLAFYYWIRSKFSAHAVVHLGKHGNLEWLPGKSIALSATCYPEVALGALPHLYPFIVNDPGEGSQAKRRSQAVIIDHLTPPLTRAELYGPLQQLENLIDEYYEAQTLDPDRLIPLRDRILSLIQQENLNYELSSRPQNSDFQAQNSDFQAQNSDFQAQNPDGREKSSDFQEKSSDFQAQNSDGREKSLDFQEKSSDFQEKSLDFQENYSKAQAQNLDGQEKRSNPQAQNLNWSECLSQMDGYLCELKEAQIRDGLHIFGQCPQGRQLRDLLIALARQPGTEHLGITRVLAQEWGLDLDPLTIDPTQPLTQQQQDQLHLHHRSARNAADVIEHLEQQAATLVDKILRGEDLPADLSAPTRKELDWLRDRLLPALAKTDQEITHLLRGLDGDYVPAGPSGAPTRGRLDVLPTGRNFYSVDLRSLPTETAWAVGRTAAEALIERYTQEKGEYPRTLGLSLWGTATMRTGGDDLAEALALMGVQPVWEGISRRVVDFEILPLTLLGRPRVDVTLRISGFFRDAFPNLIELFDRAVNAVANLNEPPEHNPLAAQVQQDRQYWQEQGLELPQSEQRSRYRIFGSKPGAYGAGLQGLIEAQNWVDDRDLARAYLNWSSYAYTGSAISHTAAEAFEKRLAEMQIVLHNQDNREHDLLDSDDYYQFQGGLTAAVRSLRGENPQVYFGDHSQPQNPKIRSLKEEIARVYRSRVINPKWIAGVMRHGYKGAFEMAATVDYLFAYDATTHCSEDYIYQGLTEAYLLDPTVQQFIEQHNPWALRDMAERLLEAHQRGLWRSPLPGTLEKLRSIVLQAEALVEGKTG</sequence>
<feature type="region of interest" description="Disordered" evidence="1">
    <location>
        <begin position="688"/>
        <end position="731"/>
    </location>
</feature>
<dbReference type="STRING" id="395961.Cyan7425_2900"/>
<accession>B8HL11</accession>